<dbReference type="Proteomes" id="UP000462212">
    <property type="component" value="Unassembled WGS sequence"/>
</dbReference>
<sequence length="318" mass="34074">IISQLFKHHQLFKICTMENLPVDYFVKAGAFTKATYRDVYPSINPTAVSNSQAGKVIVITGASKGIGRLGFVKSFAEAGPKGIVIISRSAAELEVVRQEILSINNGIEVLAVATDARDATSVDSLWQKVKAKFGKADVLINNAGTLMNGLISEIPVDTWWTDFETNVRGTFLFTQGFLKLLGTEAKGSIVNMTSGLAVMTVPGMSSYSLSKLAILQLQAYIALENPNVTAIALHPGIVKTEMTAGAFQRFALDTPELVGGIGVWLSTEKAAFLNGKYVSSNWSVDDLAARKEEIVSGGKLSLILKGDLGRNNSLRSAS</sequence>
<dbReference type="EMBL" id="QGMJ01000268">
    <property type="protein sequence ID" value="TVY38702.1"/>
    <property type="molecule type" value="Genomic_DNA"/>
</dbReference>
<dbReference type="GO" id="GO:0016616">
    <property type="term" value="F:oxidoreductase activity, acting on the CH-OH group of donors, NAD or NADP as acceptor"/>
    <property type="evidence" value="ECO:0007669"/>
    <property type="project" value="TreeGrafter"/>
</dbReference>
<dbReference type="Gene3D" id="3.40.50.720">
    <property type="entry name" value="NAD(P)-binding Rossmann-like Domain"/>
    <property type="match status" value="1"/>
</dbReference>
<organism evidence="4 5">
    <name type="scientific">Lachnellula subtilissima</name>
    <dbReference type="NCBI Taxonomy" id="602034"/>
    <lineage>
        <taxon>Eukaryota</taxon>
        <taxon>Fungi</taxon>
        <taxon>Dikarya</taxon>
        <taxon>Ascomycota</taxon>
        <taxon>Pezizomycotina</taxon>
        <taxon>Leotiomycetes</taxon>
        <taxon>Helotiales</taxon>
        <taxon>Lachnaceae</taxon>
        <taxon>Lachnellula</taxon>
    </lineage>
</organism>
<dbReference type="OrthoDB" id="1933717at2759"/>
<dbReference type="PANTHER" id="PTHR42760:SF37">
    <property type="entry name" value="CLAVALDEHYDE DEHYDROGENASE"/>
    <property type="match status" value="1"/>
</dbReference>
<proteinExistence type="inferred from homology"/>
<dbReference type="Pfam" id="PF00106">
    <property type="entry name" value="adh_short"/>
    <property type="match status" value="1"/>
</dbReference>
<evidence type="ECO:0000313" key="5">
    <source>
        <dbReference type="Proteomes" id="UP000462212"/>
    </source>
</evidence>
<reference evidence="4 5" key="1">
    <citation type="submission" date="2018-05" db="EMBL/GenBank/DDBJ databases">
        <title>Genome sequencing and assembly of the regulated plant pathogen Lachnellula willkommii and related sister species for the development of diagnostic species identification markers.</title>
        <authorList>
            <person name="Giroux E."/>
            <person name="Bilodeau G."/>
        </authorList>
    </citation>
    <scope>NUCLEOTIDE SEQUENCE [LARGE SCALE GENOMIC DNA]</scope>
    <source>
        <strain evidence="4 5">CBS 197.66</strain>
    </source>
</reference>
<feature type="non-terminal residue" evidence="4">
    <location>
        <position position="318"/>
    </location>
</feature>
<evidence type="ECO:0000256" key="3">
    <source>
        <dbReference type="RuleBase" id="RU000363"/>
    </source>
</evidence>
<name>A0A8H8RN88_9HELO</name>
<evidence type="ECO:0000256" key="2">
    <source>
        <dbReference type="ARBA" id="ARBA00023002"/>
    </source>
</evidence>
<dbReference type="PANTHER" id="PTHR42760">
    <property type="entry name" value="SHORT-CHAIN DEHYDROGENASES/REDUCTASES FAMILY MEMBER"/>
    <property type="match status" value="1"/>
</dbReference>
<comment type="caution">
    <text evidence="4">The sequence shown here is derived from an EMBL/GenBank/DDBJ whole genome shotgun (WGS) entry which is preliminary data.</text>
</comment>
<dbReference type="InterPro" id="IPR002347">
    <property type="entry name" value="SDR_fam"/>
</dbReference>
<dbReference type="CDD" id="cd05233">
    <property type="entry name" value="SDR_c"/>
    <property type="match status" value="1"/>
</dbReference>
<dbReference type="InterPro" id="IPR036291">
    <property type="entry name" value="NAD(P)-bd_dom_sf"/>
</dbReference>
<evidence type="ECO:0000256" key="1">
    <source>
        <dbReference type="ARBA" id="ARBA00006484"/>
    </source>
</evidence>
<dbReference type="PRINTS" id="PR00080">
    <property type="entry name" value="SDRFAMILY"/>
</dbReference>
<protein>
    <submittedName>
        <fullName evidence="4">Short chain dehydrogenase</fullName>
    </submittedName>
</protein>
<keyword evidence="2" id="KW-0560">Oxidoreductase</keyword>
<dbReference type="SUPFAM" id="SSF51735">
    <property type="entry name" value="NAD(P)-binding Rossmann-fold domains"/>
    <property type="match status" value="1"/>
</dbReference>
<comment type="similarity">
    <text evidence="1 3">Belongs to the short-chain dehydrogenases/reductases (SDR) family.</text>
</comment>
<accession>A0A8H8RN88</accession>
<keyword evidence="5" id="KW-1185">Reference proteome</keyword>
<evidence type="ECO:0000313" key="4">
    <source>
        <dbReference type="EMBL" id="TVY38702.1"/>
    </source>
</evidence>
<gene>
    <name evidence="4" type="primary">citE_6</name>
    <name evidence="4" type="ORF">LSUB1_G002524</name>
</gene>
<dbReference type="AlphaFoldDB" id="A0A8H8RN88"/>
<dbReference type="PRINTS" id="PR00081">
    <property type="entry name" value="GDHRDH"/>
</dbReference>